<name>A0ABS5HL78_9RHOB</name>
<reference evidence="1 2" key="1">
    <citation type="journal article" date="2021" name="Arch. Microbiol.">
        <title>Thalassobius aquimarinus sp. nov., isolated from the Sea of Japan seashore.</title>
        <authorList>
            <person name="Kurilenko V.V."/>
            <person name="Romanenko L.A."/>
            <person name="Chernysheva N.Y."/>
            <person name="Velansky P.V."/>
            <person name="Tekutyeva L.A."/>
            <person name="Isaeva M.P."/>
            <person name="Mikhailov V.V."/>
        </authorList>
    </citation>
    <scope>NUCLEOTIDE SEQUENCE [LARGE SCALE GENOMIC DNA]</scope>
    <source>
        <strain evidence="1 2">KMM 8518</strain>
    </source>
</reference>
<dbReference type="SUPFAM" id="SSF52218">
    <property type="entry name" value="Flavoproteins"/>
    <property type="match status" value="1"/>
</dbReference>
<dbReference type="EMBL" id="JADMKU010000001">
    <property type="protein sequence ID" value="MBR9649586.1"/>
    <property type="molecule type" value="Genomic_DNA"/>
</dbReference>
<gene>
    <name evidence="1" type="ORF">IT775_00420</name>
</gene>
<dbReference type="Gene3D" id="3.40.50.360">
    <property type="match status" value="1"/>
</dbReference>
<keyword evidence="2" id="KW-1185">Reference proteome</keyword>
<evidence type="ECO:0000313" key="2">
    <source>
        <dbReference type="Proteomes" id="UP001195941"/>
    </source>
</evidence>
<organism evidence="1 2">
    <name type="scientific">Thalassovita aquimarina</name>
    <dbReference type="NCBI Taxonomy" id="2785917"/>
    <lineage>
        <taxon>Bacteria</taxon>
        <taxon>Pseudomonadati</taxon>
        <taxon>Pseudomonadota</taxon>
        <taxon>Alphaproteobacteria</taxon>
        <taxon>Rhodobacterales</taxon>
        <taxon>Roseobacteraceae</taxon>
        <taxon>Thalassovita</taxon>
    </lineage>
</organism>
<sequence>MKLNLIVFHSRTGHSRTVAAELARHIEADCEEVVVENKARGLLSYLASAWAALTRKTVPIRAPEFAALRYARVIIGGPTWAGHVCPPILSWLDREGTQLQSYAAWVTQGGSGARKALKQLEEEIGHPPEAVLILTDAEIEAGEFKARVADFAAGLVERNDGTIPAAD</sequence>
<evidence type="ECO:0008006" key="3">
    <source>
        <dbReference type="Google" id="ProtNLM"/>
    </source>
</evidence>
<proteinExistence type="predicted"/>
<dbReference type="Proteomes" id="UP001195941">
    <property type="component" value="Unassembled WGS sequence"/>
</dbReference>
<accession>A0ABS5HL78</accession>
<protein>
    <recommendedName>
        <fullName evidence="3">Flavodoxin</fullName>
    </recommendedName>
</protein>
<comment type="caution">
    <text evidence="1">The sequence shown here is derived from an EMBL/GenBank/DDBJ whole genome shotgun (WGS) entry which is preliminary data.</text>
</comment>
<evidence type="ECO:0000313" key="1">
    <source>
        <dbReference type="EMBL" id="MBR9649586.1"/>
    </source>
</evidence>
<dbReference type="InterPro" id="IPR029039">
    <property type="entry name" value="Flavoprotein-like_sf"/>
</dbReference>
<dbReference type="RefSeq" id="WP_212699097.1">
    <property type="nucleotide sequence ID" value="NZ_JADMKU010000001.1"/>
</dbReference>